<proteinExistence type="predicted"/>
<organism evidence="1 2">
    <name type="scientific">Oryzias melastigma</name>
    <name type="common">Marine medaka</name>
    <dbReference type="NCBI Taxonomy" id="30732"/>
    <lineage>
        <taxon>Eukaryota</taxon>
        <taxon>Metazoa</taxon>
        <taxon>Chordata</taxon>
        <taxon>Craniata</taxon>
        <taxon>Vertebrata</taxon>
        <taxon>Euteleostomi</taxon>
        <taxon>Actinopterygii</taxon>
        <taxon>Neopterygii</taxon>
        <taxon>Teleostei</taxon>
        <taxon>Neoteleostei</taxon>
        <taxon>Acanthomorphata</taxon>
        <taxon>Ovalentaria</taxon>
        <taxon>Atherinomorphae</taxon>
        <taxon>Beloniformes</taxon>
        <taxon>Adrianichthyidae</taxon>
        <taxon>Oryziinae</taxon>
        <taxon>Oryzias</taxon>
    </lineage>
</organism>
<accession>A0A834FL37</accession>
<evidence type="ECO:0000313" key="2">
    <source>
        <dbReference type="Proteomes" id="UP000646548"/>
    </source>
</evidence>
<feature type="non-terminal residue" evidence="1">
    <location>
        <position position="1"/>
    </location>
</feature>
<sequence length="91" mass="10672">TLVRHIHKNLGEQLHWKLQNTAQRGGDSCRGSNSERCRTKLELPPRACNRAFENPKCQERMERDGSKEGFNRRKLLTSRPHRVTTMQVEFL</sequence>
<name>A0A834FL37_ORYME</name>
<dbReference type="EMBL" id="WKFB01000094">
    <property type="protein sequence ID" value="KAF6736214.1"/>
    <property type="molecule type" value="Genomic_DNA"/>
</dbReference>
<dbReference type="Proteomes" id="UP000646548">
    <property type="component" value="Unassembled WGS sequence"/>
</dbReference>
<comment type="caution">
    <text evidence="1">The sequence shown here is derived from an EMBL/GenBank/DDBJ whole genome shotgun (WGS) entry which is preliminary data.</text>
</comment>
<dbReference type="AlphaFoldDB" id="A0A834FL37"/>
<reference evidence="1" key="1">
    <citation type="journal article" name="BMC Genomics">
        <title>Long-read sequencing and de novo genome assembly of marine medaka (Oryzias melastigma).</title>
        <authorList>
            <person name="Liang P."/>
            <person name="Saqib H.S.A."/>
            <person name="Ni X."/>
            <person name="Shen Y."/>
        </authorList>
    </citation>
    <scope>NUCLEOTIDE SEQUENCE</scope>
    <source>
        <strain evidence="1">Bigg-433</strain>
    </source>
</reference>
<protein>
    <submittedName>
        <fullName evidence="1">Uncharacterized protein</fullName>
    </submittedName>
</protein>
<gene>
    <name evidence="1" type="ORF">FQA47_024495</name>
</gene>
<evidence type="ECO:0000313" key="1">
    <source>
        <dbReference type="EMBL" id="KAF6736214.1"/>
    </source>
</evidence>